<dbReference type="OrthoDB" id="9807193at2"/>
<sequence length="521" mass="57479">MPSLDAAWERHVVIDRRAGEYLCFPDVCLAEDGALVCVYNEFDQHVGTRRKMLIRRSVDQGRTWSEALAPMDEQSHCPRISKLSRGLLCIIDDAGPSILVSQDNGRSWRREQARGLEHGLLDRVRELPGGRLFTVGHGHRGTEPWPKIRQAPTEQVAYVSQDGGCEWTPSALIAREPCLVLCEASVIALPGAGLGGEPRLLALMRENSFVGEPMYYSISEDGGRTWSAHAPTALVGHRPTLGWTRSGRLLVTYRDVGPDPGAKAWIGGVDELCSDFAVHGLHPTRSSVASTPQGLLVQSAAGPEEPVRFLLRPITDAEDAHADFEAEVLVRHADEHGCGIRLGVWWRLYPDCIVPDAEGAGAISWEPGRTHRVRMVYEAGACRLFVDGEDCGAYPVDPLDGDSRPILFGAASRKGENGCEAFWLSASLDIREPSLGREYCWRWDHAQGLPDAWIDRRVLELKNDRDASFGDFGYSGWAECADGEFFCVHHHGGSREPDYVPGRSAHVLGTRFFENDFGAHL</sequence>
<organism evidence="1 2">
    <name type="scientific">Humidesulfovibrio mexicanus</name>
    <dbReference type="NCBI Taxonomy" id="147047"/>
    <lineage>
        <taxon>Bacteria</taxon>
        <taxon>Pseudomonadati</taxon>
        <taxon>Thermodesulfobacteriota</taxon>
        <taxon>Desulfovibrionia</taxon>
        <taxon>Desulfovibrionales</taxon>
        <taxon>Desulfovibrionaceae</taxon>
        <taxon>Humidesulfovibrio</taxon>
    </lineage>
</organism>
<keyword evidence="2" id="KW-1185">Reference proteome</keyword>
<evidence type="ECO:0008006" key="3">
    <source>
        <dbReference type="Google" id="ProtNLM"/>
    </source>
</evidence>
<dbReference type="Gene3D" id="2.120.10.10">
    <property type="match status" value="1"/>
</dbReference>
<dbReference type="CDD" id="cd15482">
    <property type="entry name" value="Sialidase_non-viral"/>
    <property type="match status" value="1"/>
</dbReference>
<name>A0A238ZFZ9_9BACT</name>
<dbReference type="InterPro" id="IPR036278">
    <property type="entry name" value="Sialidase_sf"/>
</dbReference>
<dbReference type="RefSeq" id="WP_089273252.1">
    <property type="nucleotide sequence ID" value="NZ_FZOC01000002.1"/>
</dbReference>
<evidence type="ECO:0000313" key="2">
    <source>
        <dbReference type="Proteomes" id="UP000198324"/>
    </source>
</evidence>
<dbReference type="EMBL" id="FZOC01000002">
    <property type="protein sequence ID" value="SNR81891.1"/>
    <property type="molecule type" value="Genomic_DNA"/>
</dbReference>
<reference evidence="1 2" key="1">
    <citation type="submission" date="2017-06" db="EMBL/GenBank/DDBJ databases">
        <authorList>
            <person name="Kim H.J."/>
            <person name="Triplett B.A."/>
        </authorList>
    </citation>
    <scope>NUCLEOTIDE SEQUENCE [LARGE SCALE GENOMIC DNA]</scope>
    <source>
        <strain evidence="1 2">DSM 13116</strain>
    </source>
</reference>
<dbReference type="SUPFAM" id="SSF50939">
    <property type="entry name" value="Sialidases"/>
    <property type="match status" value="1"/>
</dbReference>
<protein>
    <recommendedName>
        <fullName evidence="3">BNR repeat-like domain-containing protein</fullName>
    </recommendedName>
</protein>
<dbReference type="AlphaFoldDB" id="A0A238ZFZ9"/>
<evidence type="ECO:0000313" key="1">
    <source>
        <dbReference type="EMBL" id="SNR81891.1"/>
    </source>
</evidence>
<accession>A0A238ZFZ9</accession>
<proteinExistence type="predicted"/>
<gene>
    <name evidence="1" type="ORF">SAMN04488503_1486</name>
</gene>
<dbReference type="Proteomes" id="UP000198324">
    <property type="component" value="Unassembled WGS sequence"/>
</dbReference>